<dbReference type="GO" id="GO:0030288">
    <property type="term" value="C:outer membrane-bounded periplasmic space"/>
    <property type="evidence" value="ECO:0007669"/>
    <property type="project" value="InterPro"/>
</dbReference>
<keyword evidence="6" id="KW-0969">Cilium</keyword>
<keyword evidence="7" id="KW-1185">Reference proteome</keyword>
<protein>
    <submittedName>
        <fullName evidence="6">Flagellar P-ring protein</fullName>
    </submittedName>
</protein>
<accession>A0A517YR41</accession>
<keyword evidence="3 5" id="KW-0732">Signal</keyword>
<keyword evidence="6" id="KW-0966">Cell projection</keyword>
<comment type="function">
    <text evidence="1">Assembles around the rod to form the L-ring and probably protects the motor/basal body from shearing forces during rotation.</text>
</comment>
<reference evidence="6 7" key="1">
    <citation type="submission" date="2019-02" db="EMBL/GenBank/DDBJ databases">
        <title>Deep-cultivation of Planctomycetes and their phenomic and genomic characterization uncovers novel biology.</title>
        <authorList>
            <person name="Wiegand S."/>
            <person name="Jogler M."/>
            <person name="Boedeker C."/>
            <person name="Pinto D."/>
            <person name="Vollmers J."/>
            <person name="Rivas-Marin E."/>
            <person name="Kohn T."/>
            <person name="Peeters S.H."/>
            <person name="Heuer A."/>
            <person name="Rast P."/>
            <person name="Oberbeckmann S."/>
            <person name="Bunk B."/>
            <person name="Jeske O."/>
            <person name="Meyerdierks A."/>
            <person name="Storesund J.E."/>
            <person name="Kallscheuer N."/>
            <person name="Luecker S."/>
            <person name="Lage O.M."/>
            <person name="Pohl T."/>
            <person name="Merkel B.J."/>
            <person name="Hornburger P."/>
            <person name="Mueller R.-W."/>
            <person name="Bruemmer F."/>
            <person name="Labrenz M."/>
            <person name="Spormann A.M."/>
            <person name="Op den Camp H."/>
            <person name="Overmann J."/>
            <person name="Amann R."/>
            <person name="Jetten M.S.M."/>
            <person name="Mascher T."/>
            <person name="Medema M.H."/>
            <person name="Devos D.P."/>
            <person name="Kaster A.-K."/>
            <person name="Ovreas L."/>
            <person name="Rohde M."/>
            <person name="Galperin M.Y."/>
            <person name="Jogler C."/>
        </authorList>
    </citation>
    <scope>NUCLEOTIDE SEQUENCE [LARGE SCALE GENOMIC DNA]</scope>
    <source>
        <strain evidence="6 7">KS4</strain>
    </source>
</reference>
<dbReference type="AlphaFoldDB" id="A0A517YR41"/>
<dbReference type="OrthoDB" id="9786431at2"/>
<sequence length="369" mass="39887" precursor="true">MKKIHQQFICFAVFSLFILATLQQVSAVQIMDIARPKGAETSSLTAYGLVVGLNGTGDGGKFDATNRALAQTIAHLTDETVTASEMSSSKNVALVAISAEIPASGVREGDRIEVKVSAVGSAKSLEGGRLFLSPMIGPYPNAPIFAMAEGAVQINANTPTSGVIYRGAQLTRDVTTRFLDEYGNITLVLDEQHAQLNIAVLLADQINAEHNPDDFSGDPRRTSQIAWAQDAKNVKVNVPLEYRQHVAQFLAKIMSTYIPKDFMRGQAVVYINMKEETIAVDGAVEISPVGISNSGLEISTITPAPVASPINPIVERNRFVAMNAKEDDSPQLNDLIDTFNQLKTPMKDRISIIKAMHKSGNIHAKLIIE</sequence>
<keyword evidence="4" id="KW-0975">Bacterial flagellum</keyword>
<feature type="signal peptide" evidence="5">
    <location>
        <begin position="1"/>
        <end position="27"/>
    </location>
</feature>
<evidence type="ECO:0000256" key="3">
    <source>
        <dbReference type="ARBA" id="ARBA00022729"/>
    </source>
</evidence>
<evidence type="ECO:0000256" key="2">
    <source>
        <dbReference type="ARBA" id="ARBA00004117"/>
    </source>
</evidence>
<dbReference type="GO" id="GO:0005198">
    <property type="term" value="F:structural molecule activity"/>
    <property type="evidence" value="ECO:0007669"/>
    <property type="project" value="InterPro"/>
</dbReference>
<gene>
    <name evidence="6" type="primary">flgI</name>
    <name evidence="6" type="ORF">KS4_07230</name>
</gene>
<dbReference type="Pfam" id="PF02119">
    <property type="entry name" value="FlgI"/>
    <property type="match status" value="1"/>
</dbReference>
<evidence type="ECO:0000313" key="6">
    <source>
        <dbReference type="EMBL" id="QDU32689.1"/>
    </source>
</evidence>
<dbReference type="RefSeq" id="WP_145074647.1">
    <property type="nucleotide sequence ID" value="NZ_CP036425.1"/>
</dbReference>
<evidence type="ECO:0000313" key="7">
    <source>
        <dbReference type="Proteomes" id="UP000317369"/>
    </source>
</evidence>
<dbReference type="KEGG" id="pcor:KS4_07230"/>
<dbReference type="GO" id="GO:0009428">
    <property type="term" value="C:bacterial-type flagellum basal body, distal rod, P ring"/>
    <property type="evidence" value="ECO:0007669"/>
    <property type="project" value="InterPro"/>
</dbReference>
<proteinExistence type="predicted"/>
<evidence type="ECO:0000256" key="4">
    <source>
        <dbReference type="ARBA" id="ARBA00023143"/>
    </source>
</evidence>
<dbReference type="PANTHER" id="PTHR30381:SF0">
    <property type="entry name" value="FLAGELLAR P-RING PROTEIN"/>
    <property type="match status" value="1"/>
</dbReference>
<dbReference type="InterPro" id="IPR001782">
    <property type="entry name" value="Flag_FlgI"/>
</dbReference>
<dbReference type="GO" id="GO:0071973">
    <property type="term" value="P:bacterial-type flagellum-dependent cell motility"/>
    <property type="evidence" value="ECO:0007669"/>
    <property type="project" value="InterPro"/>
</dbReference>
<dbReference type="Proteomes" id="UP000317369">
    <property type="component" value="Chromosome"/>
</dbReference>
<organism evidence="6 7">
    <name type="scientific">Poriferisphaera corsica</name>
    <dbReference type="NCBI Taxonomy" id="2528020"/>
    <lineage>
        <taxon>Bacteria</taxon>
        <taxon>Pseudomonadati</taxon>
        <taxon>Planctomycetota</taxon>
        <taxon>Phycisphaerae</taxon>
        <taxon>Phycisphaerales</taxon>
        <taxon>Phycisphaeraceae</taxon>
        <taxon>Poriferisphaera</taxon>
    </lineage>
</organism>
<evidence type="ECO:0000256" key="1">
    <source>
        <dbReference type="ARBA" id="ARBA00002591"/>
    </source>
</evidence>
<dbReference type="PRINTS" id="PR01010">
    <property type="entry name" value="FLGPRINGFLGI"/>
</dbReference>
<evidence type="ECO:0000256" key="5">
    <source>
        <dbReference type="SAM" id="SignalP"/>
    </source>
</evidence>
<feature type="chain" id="PRO_5021948756" evidence="5">
    <location>
        <begin position="28"/>
        <end position="369"/>
    </location>
</feature>
<name>A0A517YR41_9BACT</name>
<keyword evidence="6" id="KW-0282">Flagellum</keyword>
<comment type="subcellular location">
    <subcellularLocation>
        <location evidence="2">Bacterial flagellum basal body</location>
    </subcellularLocation>
</comment>
<dbReference type="EMBL" id="CP036425">
    <property type="protein sequence ID" value="QDU32689.1"/>
    <property type="molecule type" value="Genomic_DNA"/>
</dbReference>
<dbReference type="PANTHER" id="PTHR30381">
    <property type="entry name" value="FLAGELLAR P-RING PERIPLASMIC PROTEIN FLGI"/>
    <property type="match status" value="1"/>
</dbReference>